<organism evidence="1 2">
    <name type="scientific">Actinocatenispora thailandica</name>
    <dbReference type="NCBI Taxonomy" id="227318"/>
    <lineage>
        <taxon>Bacteria</taxon>
        <taxon>Bacillati</taxon>
        <taxon>Actinomycetota</taxon>
        <taxon>Actinomycetes</taxon>
        <taxon>Micromonosporales</taxon>
        <taxon>Micromonosporaceae</taxon>
        <taxon>Actinocatenispora</taxon>
    </lineage>
</organism>
<proteinExistence type="predicted"/>
<keyword evidence="2" id="KW-1185">Reference proteome</keyword>
<gene>
    <name evidence="1" type="ORF">Athai_66840</name>
</gene>
<evidence type="ECO:0000313" key="1">
    <source>
        <dbReference type="EMBL" id="BCJ39181.1"/>
    </source>
</evidence>
<dbReference type="EMBL" id="AP023355">
    <property type="protein sequence ID" value="BCJ39181.1"/>
    <property type="molecule type" value="Genomic_DNA"/>
</dbReference>
<evidence type="ECO:0000313" key="2">
    <source>
        <dbReference type="Proteomes" id="UP000611640"/>
    </source>
</evidence>
<dbReference type="AlphaFoldDB" id="A0A7R7DWK7"/>
<sequence length="153" mass="16565">MLVGMTHLKDDELIPALSAQLGEPLLAAAYARVDTVLGLTRMLSPLGNYLIARPAARAAAHRITERTEVPLDAAMILGLTGTALHIWRADPMLNRVGEHAGEVSLDRITELTVTPGRAWHPIRIVLADGEKIEVEGRGAAHLLATEFERLRVG</sequence>
<reference evidence="1 2" key="1">
    <citation type="submission" date="2020-08" db="EMBL/GenBank/DDBJ databases">
        <title>Whole genome shotgun sequence of Actinocatenispora thailandica NBRC 105041.</title>
        <authorList>
            <person name="Komaki H."/>
            <person name="Tamura T."/>
        </authorList>
    </citation>
    <scope>NUCLEOTIDE SEQUENCE [LARGE SCALE GENOMIC DNA]</scope>
    <source>
        <strain evidence="1 2">NBRC 105041</strain>
    </source>
</reference>
<dbReference type="Proteomes" id="UP000611640">
    <property type="component" value="Chromosome"/>
</dbReference>
<dbReference type="KEGG" id="atl:Athai_66840"/>
<accession>A0A7R7DWK7</accession>
<protein>
    <submittedName>
        <fullName evidence="1">Uncharacterized protein</fullName>
    </submittedName>
</protein>
<name>A0A7R7DWK7_9ACTN</name>